<dbReference type="RefSeq" id="WP_284328066.1">
    <property type="nucleotide sequence ID" value="NZ_BSUN01000001.1"/>
</dbReference>
<dbReference type="EMBL" id="BSUN01000001">
    <property type="protein sequence ID" value="GMA35577.1"/>
    <property type="molecule type" value="Genomic_DNA"/>
</dbReference>
<comment type="caution">
    <text evidence="2">The sequence shown here is derived from an EMBL/GenBank/DDBJ whole genome shotgun (WGS) entry which is preliminary data.</text>
</comment>
<gene>
    <name evidence="2" type="ORF">GCM10025876_17810</name>
</gene>
<name>A0ABQ6ICL5_9MICO</name>
<reference evidence="3" key="1">
    <citation type="journal article" date="2019" name="Int. J. Syst. Evol. Microbiol.">
        <title>The Global Catalogue of Microorganisms (GCM) 10K type strain sequencing project: providing services to taxonomists for standard genome sequencing and annotation.</title>
        <authorList>
            <consortium name="The Broad Institute Genomics Platform"/>
            <consortium name="The Broad Institute Genome Sequencing Center for Infectious Disease"/>
            <person name="Wu L."/>
            <person name="Ma J."/>
        </authorList>
    </citation>
    <scope>NUCLEOTIDE SEQUENCE [LARGE SCALE GENOMIC DNA]</scope>
    <source>
        <strain evidence="3">NBRC 112299</strain>
    </source>
</reference>
<keyword evidence="1" id="KW-0472">Membrane</keyword>
<feature type="transmembrane region" description="Helical" evidence="1">
    <location>
        <begin position="46"/>
        <end position="66"/>
    </location>
</feature>
<protein>
    <recommendedName>
        <fullName evidence="4">Inner membrane protein</fullName>
    </recommendedName>
</protein>
<sequence>MVALEIVGWIGSILIVLSLTQARVWRFRWMNLIGSVIATGYNTLIGAWPFVFMNAAIVVINIYWLVRLTRERHDSAVYRVLAVDADNAFLRHLLAVHATDIATHAPTFDVDADAGTAAGGTRHTFLVVRGDEAVGVVAVTDEGDGLGRVDLDWVKERFRDFTPGEFVYRESGALADAGFSALEVVPREGEDEGYLRRVGFTMAADRWVRPVNA</sequence>
<evidence type="ECO:0000256" key="1">
    <source>
        <dbReference type="SAM" id="Phobius"/>
    </source>
</evidence>
<keyword evidence="1" id="KW-1133">Transmembrane helix</keyword>
<evidence type="ECO:0000313" key="2">
    <source>
        <dbReference type="EMBL" id="GMA35577.1"/>
    </source>
</evidence>
<keyword evidence="3" id="KW-1185">Reference proteome</keyword>
<dbReference type="Proteomes" id="UP001157125">
    <property type="component" value="Unassembled WGS sequence"/>
</dbReference>
<proteinExistence type="predicted"/>
<organism evidence="2 3">
    <name type="scientific">Demequina litorisediminis</name>
    <dbReference type="NCBI Taxonomy" id="1849022"/>
    <lineage>
        <taxon>Bacteria</taxon>
        <taxon>Bacillati</taxon>
        <taxon>Actinomycetota</taxon>
        <taxon>Actinomycetes</taxon>
        <taxon>Micrococcales</taxon>
        <taxon>Demequinaceae</taxon>
        <taxon>Demequina</taxon>
    </lineage>
</organism>
<accession>A0ABQ6ICL5</accession>
<keyword evidence="1" id="KW-0812">Transmembrane</keyword>
<evidence type="ECO:0008006" key="4">
    <source>
        <dbReference type="Google" id="ProtNLM"/>
    </source>
</evidence>
<evidence type="ECO:0000313" key="3">
    <source>
        <dbReference type="Proteomes" id="UP001157125"/>
    </source>
</evidence>